<protein>
    <submittedName>
        <fullName evidence="1">Uncharacterized protein</fullName>
    </submittedName>
</protein>
<sequence length="169" mass="19439">MFFNCSLMYFRSCCQGDNLHDKDGIQHIPHSKSDIGAHLNPFSLSYRIQTVLFYLVKLNPHDAVTIVENCITTRQFPGLVLDLLFGLINKEGYTLNFLKRILLDSGQDIRSWMSNFLKLPVSVSEFLTYVFNNTDIFIKKNFIYICTANPLNQSIYSKILVSRNLGSWA</sequence>
<accession>A0A183N461</accession>
<dbReference type="AlphaFoldDB" id="A0A183N461"/>
<keyword evidence="2" id="KW-1185">Reference proteome</keyword>
<gene>
    <name evidence="1" type="ORF">SMRZ_LOCUS23086</name>
</gene>
<dbReference type="Proteomes" id="UP000277204">
    <property type="component" value="Unassembled WGS sequence"/>
</dbReference>
<dbReference type="EMBL" id="UZAI01019506">
    <property type="protein sequence ID" value="VDP45799.1"/>
    <property type="molecule type" value="Genomic_DNA"/>
</dbReference>
<evidence type="ECO:0000313" key="1">
    <source>
        <dbReference type="EMBL" id="VDP45799.1"/>
    </source>
</evidence>
<evidence type="ECO:0000313" key="2">
    <source>
        <dbReference type="Proteomes" id="UP000277204"/>
    </source>
</evidence>
<dbReference type="InterPro" id="IPR029321">
    <property type="entry name" value="INTS2"/>
</dbReference>
<organism evidence="1 2">
    <name type="scientific">Schistosoma margrebowiei</name>
    <dbReference type="NCBI Taxonomy" id="48269"/>
    <lineage>
        <taxon>Eukaryota</taxon>
        <taxon>Metazoa</taxon>
        <taxon>Spiralia</taxon>
        <taxon>Lophotrochozoa</taxon>
        <taxon>Platyhelminthes</taxon>
        <taxon>Trematoda</taxon>
        <taxon>Digenea</taxon>
        <taxon>Strigeidida</taxon>
        <taxon>Schistosomatoidea</taxon>
        <taxon>Schistosomatidae</taxon>
        <taxon>Schistosoma</taxon>
    </lineage>
</organism>
<name>A0A183N461_9TREM</name>
<dbReference type="GO" id="GO:0032039">
    <property type="term" value="C:integrator complex"/>
    <property type="evidence" value="ECO:0007669"/>
    <property type="project" value="InterPro"/>
</dbReference>
<proteinExistence type="predicted"/>
<dbReference type="STRING" id="48269.A0A183N461"/>
<reference evidence="1 2" key="1">
    <citation type="submission" date="2018-11" db="EMBL/GenBank/DDBJ databases">
        <authorList>
            <consortium name="Pathogen Informatics"/>
        </authorList>
    </citation>
    <scope>NUCLEOTIDE SEQUENCE [LARGE SCALE GENOMIC DNA]</scope>
    <source>
        <strain evidence="1 2">Zambia</strain>
    </source>
</reference>
<dbReference type="Pfam" id="PF14750">
    <property type="entry name" value="INTS2"/>
    <property type="match status" value="1"/>
</dbReference>